<evidence type="ECO:0000256" key="11">
    <source>
        <dbReference type="ARBA" id="ARBA00069325"/>
    </source>
</evidence>
<dbReference type="NCBIfam" id="NF001140">
    <property type="entry name" value="PRK00147.1"/>
    <property type="match status" value="1"/>
</dbReference>
<keyword evidence="7 13" id="KW-0671">Queuosine biosynthesis</keyword>
<evidence type="ECO:0000256" key="8">
    <source>
        <dbReference type="ARBA" id="ARBA00052751"/>
    </source>
</evidence>
<accession>A0A921G012</accession>
<dbReference type="EC" id="2.4.99.17" evidence="10 13"/>
<evidence type="ECO:0000256" key="9">
    <source>
        <dbReference type="ARBA" id="ARBA00061210"/>
    </source>
</evidence>
<evidence type="ECO:0000256" key="6">
    <source>
        <dbReference type="ARBA" id="ARBA00022691"/>
    </source>
</evidence>
<dbReference type="GO" id="GO:0005737">
    <property type="term" value="C:cytoplasm"/>
    <property type="evidence" value="ECO:0007669"/>
    <property type="project" value="UniProtKB-SubCell"/>
</dbReference>
<gene>
    <name evidence="13 14" type="primary">queA</name>
    <name evidence="14" type="ORF">K8V56_09995</name>
</gene>
<comment type="similarity">
    <text evidence="9 13">Belongs to the QueA family.</text>
</comment>
<evidence type="ECO:0000256" key="12">
    <source>
        <dbReference type="ARBA" id="ARBA00076160"/>
    </source>
</evidence>
<comment type="caution">
    <text evidence="14">The sequence shown here is derived from an EMBL/GenBank/DDBJ whole genome shotgun (WGS) entry which is preliminary data.</text>
</comment>
<dbReference type="AlphaFoldDB" id="A0A921G012"/>
<evidence type="ECO:0000256" key="10">
    <source>
        <dbReference type="ARBA" id="ARBA00066503"/>
    </source>
</evidence>
<dbReference type="InterPro" id="IPR042118">
    <property type="entry name" value="QueA_dom1"/>
</dbReference>
<reference evidence="14" key="1">
    <citation type="journal article" date="2021" name="PeerJ">
        <title>Extensive microbial diversity within the chicken gut microbiome revealed by metagenomics and culture.</title>
        <authorList>
            <person name="Gilroy R."/>
            <person name="Ravi A."/>
            <person name="Getino M."/>
            <person name="Pursley I."/>
            <person name="Horton D.L."/>
            <person name="Alikhan N.F."/>
            <person name="Baker D."/>
            <person name="Gharbi K."/>
            <person name="Hall N."/>
            <person name="Watson M."/>
            <person name="Adriaenssens E.M."/>
            <person name="Foster-Nyarko E."/>
            <person name="Jarju S."/>
            <person name="Secka A."/>
            <person name="Antonio M."/>
            <person name="Oren A."/>
            <person name="Chaudhuri R.R."/>
            <person name="La Ragione R."/>
            <person name="Hildebrand F."/>
            <person name="Pallen M.J."/>
        </authorList>
    </citation>
    <scope>NUCLEOTIDE SEQUENCE</scope>
    <source>
        <strain evidence="14">CHK171-7178</strain>
    </source>
</reference>
<keyword evidence="6 13" id="KW-0949">S-adenosyl-L-methionine</keyword>
<evidence type="ECO:0000313" key="15">
    <source>
        <dbReference type="Proteomes" id="UP000698173"/>
    </source>
</evidence>
<name>A0A921G012_SPOPS</name>
<organism evidence="14 15">
    <name type="scientific">Sporosarcina psychrophila</name>
    <name type="common">Bacillus psychrophilus</name>
    <dbReference type="NCBI Taxonomy" id="1476"/>
    <lineage>
        <taxon>Bacteria</taxon>
        <taxon>Bacillati</taxon>
        <taxon>Bacillota</taxon>
        <taxon>Bacilli</taxon>
        <taxon>Bacillales</taxon>
        <taxon>Caryophanaceae</taxon>
        <taxon>Sporosarcina</taxon>
    </lineage>
</organism>
<dbReference type="SUPFAM" id="SSF111337">
    <property type="entry name" value="QueA-like"/>
    <property type="match status" value="1"/>
</dbReference>
<dbReference type="Gene3D" id="2.40.10.240">
    <property type="entry name" value="QueA-like"/>
    <property type="match status" value="1"/>
</dbReference>
<sequence>MDVNDFDFELPENLIAQTPLLDRTASRLMILDPETGKVEHRHFRDLLGELEPGDMLVLNDTRVLPARLMGVKADTGAMIEVLLLKQTGDDEWETLVKPAKRIKIGTIVTFGDGLLKAECTGVLEQGGRTFKFIYDGIFYEILDELGQMPLPPYITETLDDQARYQTVFAKERGSAAAPTAGLHFTDEILESIRNKGVNIAFITLHVGLGTFRPVSVDSIENHTMHSEYYHVTEQTADAINEAKAQGGRVIGVGTTSARTLETIASANSGKIVPSSGWTSIFIYPGYKFSILDGLLTNFHLPKSTLIMLISALTTREYILAAYNKAVEENYRFFSFGDAMFIKPSQRKEL</sequence>
<comment type="subcellular location">
    <subcellularLocation>
        <location evidence="1 13">Cytoplasm</location>
    </subcellularLocation>
</comment>
<dbReference type="Gene3D" id="3.40.1780.10">
    <property type="entry name" value="QueA-like"/>
    <property type="match status" value="1"/>
</dbReference>
<reference evidence="14" key="2">
    <citation type="submission" date="2021-09" db="EMBL/GenBank/DDBJ databases">
        <authorList>
            <person name="Gilroy R."/>
        </authorList>
    </citation>
    <scope>NUCLEOTIDE SEQUENCE</scope>
    <source>
        <strain evidence="14">CHK171-7178</strain>
    </source>
</reference>
<dbReference type="NCBIfam" id="TIGR00113">
    <property type="entry name" value="queA"/>
    <property type="match status" value="1"/>
</dbReference>
<keyword evidence="5 13" id="KW-0808">Transferase</keyword>
<evidence type="ECO:0000256" key="4">
    <source>
        <dbReference type="ARBA" id="ARBA00022490"/>
    </source>
</evidence>
<dbReference type="GO" id="GO:0051075">
    <property type="term" value="F:S-adenosylmethionine:tRNA ribosyltransferase-isomerase activity"/>
    <property type="evidence" value="ECO:0007669"/>
    <property type="project" value="UniProtKB-EC"/>
</dbReference>
<keyword evidence="4 13" id="KW-0963">Cytoplasm</keyword>
<evidence type="ECO:0000256" key="13">
    <source>
        <dbReference type="HAMAP-Rule" id="MF_00113"/>
    </source>
</evidence>
<dbReference type="PANTHER" id="PTHR30307:SF0">
    <property type="entry name" value="S-ADENOSYLMETHIONINE:TRNA RIBOSYLTRANSFERASE-ISOMERASE"/>
    <property type="match status" value="1"/>
</dbReference>
<dbReference type="Proteomes" id="UP000698173">
    <property type="component" value="Unassembled WGS sequence"/>
</dbReference>
<evidence type="ECO:0000256" key="7">
    <source>
        <dbReference type="ARBA" id="ARBA00022785"/>
    </source>
</evidence>
<dbReference type="FunFam" id="3.40.1780.10:FF:000001">
    <property type="entry name" value="S-adenosylmethionine:tRNA ribosyltransferase-isomerase"/>
    <property type="match status" value="1"/>
</dbReference>
<proteinExistence type="inferred from homology"/>
<dbReference type="Pfam" id="PF02547">
    <property type="entry name" value="Queuosine_synth"/>
    <property type="match status" value="1"/>
</dbReference>
<dbReference type="InterPro" id="IPR036100">
    <property type="entry name" value="QueA_sf"/>
</dbReference>
<evidence type="ECO:0000256" key="1">
    <source>
        <dbReference type="ARBA" id="ARBA00004496"/>
    </source>
</evidence>
<dbReference type="FunFam" id="2.40.10.240:FF:000002">
    <property type="entry name" value="S-adenosylmethionine:tRNA ribosyltransferase-isomerase"/>
    <property type="match status" value="1"/>
</dbReference>
<keyword evidence="14" id="KW-0328">Glycosyltransferase</keyword>
<evidence type="ECO:0000256" key="2">
    <source>
        <dbReference type="ARBA" id="ARBA00004691"/>
    </source>
</evidence>
<comment type="subunit">
    <text evidence="3 13">Monomer.</text>
</comment>
<comment type="function">
    <text evidence="13">Transfers and isomerizes the ribose moiety from AdoMet to the 7-aminomethyl group of 7-deazaguanine (preQ1-tRNA) to give epoxyqueuosine (oQ-tRNA).</text>
</comment>
<comment type="catalytic activity">
    <reaction evidence="8 13">
        <text>7-aminomethyl-7-carbaguanosine(34) in tRNA + S-adenosyl-L-methionine = epoxyqueuosine(34) in tRNA + adenine + L-methionine + 2 H(+)</text>
        <dbReference type="Rhea" id="RHEA:32155"/>
        <dbReference type="Rhea" id="RHEA-COMP:10342"/>
        <dbReference type="Rhea" id="RHEA-COMP:18582"/>
        <dbReference type="ChEBI" id="CHEBI:15378"/>
        <dbReference type="ChEBI" id="CHEBI:16708"/>
        <dbReference type="ChEBI" id="CHEBI:57844"/>
        <dbReference type="ChEBI" id="CHEBI:59789"/>
        <dbReference type="ChEBI" id="CHEBI:82833"/>
        <dbReference type="ChEBI" id="CHEBI:194443"/>
        <dbReference type="EC" id="2.4.99.17"/>
    </reaction>
</comment>
<evidence type="ECO:0000313" key="14">
    <source>
        <dbReference type="EMBL" id="HJF32089.1"/>
    </source>
</evidence>
<dbReference type="PANTHER" id="PTHR30307">
    <property type="entry name" value="S-ADENOSYLMETHIONINE:TRNA RIBOSYLTRANSFERASE-ISOMERASE"/>
    <property type="match status" value="1"/>
</dbReference>
<dbReference type="GO" id="GO:0008616">
    <property type="term" value="P:tRNA queuosine(34) biosynthetic process"/>
    <property type="evidence" value="ECO:0007669"/>
    <property type="project" value="UniProtKB-UniRule"/>
</dbReference>
<dbReference type="InterPro" id="IPR042119">
    <property type="entry name" value="QueA_dom2"/>
</dbReference>
<evidence type="ECO:0000256" key="5">
    <source>
        <dbReference type="ARBA" id="ARBA00022679"/>
    </source>
</evidence>
<protein>
    <recommendedName>
        <fullName evidence="11 13">S-adenosylmethionine:tRNA ribosyltransferase-isomerase</fullName>
        <ecNumber evidence="10 13">2.4.99.17</ecNumber>
    </recommendedName>
    <alternativeName>
        <fullName evidence="12 13">Queuosine biosynthesis protein QueA</fullName>
    </alternativeName>
</protein>
<dbReference type="EMBL" id="DYWT01000165">
    <property type="protein sequence ID" value="HJF32089.1"/>
    <property type="molecule type" value="Genomic_DNA"/>
</dbReference>
<dbReference type="InterPro" id="IPR003699">
    <property type="entry name" value="QueA"/>
</dbReference>
<dbReference type="HAMAP" id="MF_00113">
    <property type="entry name" value="QueA"/>
    <property type="match status" value="1"/>
</dbReference>
<comment type="pathway">
    <text evidence="2 13">tRNA modification; tRNA-queuosine biosynthesis.</text>
</comment>
<evidence type="ECO:0000256" key="3">
    <source>
        <dbReference type="ARBA" id="ARBA00011245"/>
    </source>
</evidence>